<name>A0A839RXA0_9PSEU</name>
<keyword evidence="2" id="KW-1185">Reference proteome</keyword>
<gene>
    <name evidence="1" type="ORF">FHS23_000780</name>
</gene>
<dbReference type="RefSeq" id="WP_183647838.1">
    <property type="nucleotide sequence ID" value="NZ_JACHWU010000001.1"/>
</dbReference>
<protein>
    <submittedName>
        <fullName evidence="1">Uncharacterized protein</fullName>
    </submittedName>
</protein>
<comment type="caution">
    <text evidence="1">The sequence shown here is derived from an EMBL/GenBank/DDBJ whole genome shotgun (WGS) entry which is preliminary data.</text>
</comment>
<dbReference type="AlphaFoldDB" id="A0A839RXA0"/>
<evidence type="ECO:0000313" key="2">
    <source>
        <dbReference type="Proteomes" id="UP000550714"/>
    </source>
</evidence>
<dbReference type="EMBL" id="JACHWU010000001">
    <property type="protein sequence ID" value="MBB3049785.1"/>
    <property type="molecule type" value="Genomic_DNA"/>
</dbReference>
<organism evidence="1 2">
    <name type="scientific">Prauserella isguenensis</name>
    <dbReference type="NCBI Taxonomy" id="1470180"/>
    <lineage>
        <taxon>Bacteria</taxon>
        <taxon>Bacillati</taxon>
        <taxon>Actinomycetota</taxon>
        <taxon>Actinomycetes</taxon>
        <taxon>Pseudonocardiales</taxon>
        <taxon>Pseudonocardiaceae</taxon>
        <taxon>Prauserella</taxon>
    </lineage>
</organism>
<reference evidence="1 2" key="1">
    <citation type="submission" date="2020-08" db="EMBL/GenBank/DDBJ databases">
        <title>Genomic Encyclopedia of Type Strains, Phase III (KMG-III): the genomes of soil and plant-associated and newly described type strains.</title>
        <authorList>
            <person name="Whitman W."/>
        </authorList>
    </citation>
    <scope>NUCLEOTIDE SEQUENCE [LARGE SCALE GENOMIC DNA]</scope>
    <source>
        <strain evidence="1 2">CECT 8577</strain>
    </source>
</reference>
<evidence type="ECO:0000313" key="1">
    <source>
        <dbReference type="EMBL" id="MBB3049785.1"/>
    </source>
</evidence>
<dbReference type="Proteomes" id="UP000550714">
    <property type="component" value="Unassembled WGS sequence"/>
</dbReference>
<accession>A0A839RXA0</accession>
<sequence length="63" mass="7052">MYLASVIGLFVLLLAVAAVIVTWEDRRADRQRARTRDARLAALGEVDPLAPARFQAELRERSS</sequence>
<proteinExistence type="predicted"/>